<dbReference type="GO" id="GO:0005886">
    <property type="term" value="C:plasma membrane"/>
    <property type="evidence" value="ECO:0007669"/>
    <property type="project" value="TreeGrafter"/>
</dbReference>
<dbReference type="STRING" id="797209.GCA_000376445_03019"/>
<dbReference type="CDD" id="cd17325">
    <property type="entry name" value="MFS_MdtG_SLC18_like"/>
    <property type="match status" value="1"/>
</dbReference>
<dbReference type="PANTHER" id="PTHR23521">
    <property type="entry name" value="TRANSPORTER MFS SUPERFAMILY"/>
    <property type="match status" value="1"/>
</dbReference>
<dbReference type="SUPFAM" id="SSF103473">
    <property type="entry name" value="MFS general substrate transporter"/>
    <property type="match status" value="1"/>
</dbReference>
<sequence>MTQVMDGVRSVRGERVRLAAVIWAVLLAQVLLYPGVPDLVVHLGAGEQLDGGTWFLVAEFAAFVVCAGIWGHLSDRLGTRVPLVVFGAVGAAAGYAALALAPALGVPFGGVLALRVVQGAATIAAFSLSMTMLMDLRGGHGRNMGAAGIAIGLGTAMGAPIGGQLAEVHPTTPLAVASVLMVGTAVLARSVPDRVPSSSRETAAAALKRLRERPELSIPYAFGFIDRLTAGFFALVGTLYFQSEFGLDAGATGLMLMLFFAPFALLQYPMGKLSDRIGRFVPIVVGSVCYGVTIVAVGLAPTVPLAAAAMVAVGVGGAFVSPATMALVTDIAGESDRGVAMAGFNAAGSLGFLTGFLVGGGLADRLGFTTAFAVTGLLEIAIALVAFRAVYRLGDRIERTPTRTDG</sequence>
<feature type="transmembrane region" description="Helical" evidence="1">
    <location>
        <begin position="16"/>
        <end position="33"/>
    </location>
</feature>
<organism evidence="3 5">
    <name type="scientific">Haladaptatus paucihalophilus DX253</name>
    <dbReference type="NCBI Taxonomy" id="797209"/>
    <lineage>
        <taxon>Archaea</taxon>
        <taxon>Methanobacteriati</taxon>
        <taxon>Methanobacteriota</taxon>
        <taxon>Stenosarchaea group</taxon>
        <taxon>Halobacteria</taxon>
        <taxon>Halobacteriales</taxon>
        <taxon>Haladaptataceae</taxon>
        <taxon>Haladaptatus</taxon>
    </lineage>
</organism>
<dbReference type="eggNOG" id="arCOG00130">
    <property type="taxonomic scope" value="Archaea"/>
</dbReference>
<dbReference type="Proteomes" id="UP000184203">
    <property type="component" value="Unassembled WGS sequence"/>
</dbReference>
<keyword evidence="1" id="KW-1133">Transmembrane helix</keyword>
<feature type="transmembrane region" description="Helical" evidence="1">
    <location>
        <begin position="306"/>
        <end position="328"/>
    </location>
</feature>
<dbReference type="PANTHER" id="PTHR23521:SF2">
    <property type="entry name" value="TRANSPORTER MFS SUPERFAMILY"/>
    <property type="match status" value="1"/>
</dbReference>
<dbReference type="InterPro" id="IPR036259">
    <property type="entry name" value="MFS_trans_sf"/>
</dbReference>
<proteinExistence type="predicted"/>
<dbReference type="InterPro" id="IPR020846">
    <property type="entry name" value="MFS_dom"/>
</dbReference>
<dbReference type="AlphaFoldDB" id="E7QX82"/>
<keyword evidence="1" id="KW-0472">Membrane</keyword>
<keyword evidence="6" id="KW-1185">Reference proteome</keyword>
<keyword evidence="1" id="KW-0812">Transmembrane</keyword>
<feature type="transmembrane region" description="Helical" evidence="1">
    <location>
        <begin position="280"/>
        <end position="300"/>
    </location>
</feature>
<feature type="transmembrane region" description="Helical" evidence="1">
    <location>
        <begin position="247"/>
        <end position="268"/>
    </location>
</feature>
<dbReference type="OrthoDB" id="343229at2157"/>
<dbReference type="InterPro" id="IPR011701">
    <property type="entry name" value="MFS"/>
</dbReference>
<evidence type="ECO:0000313" key="3">
    <source>
        <dbReference type="EMBL" id="EFW90885.1"/>
    </source>
</evidence>
<feature type="transmembrane region" description="Helical" evidence="1">
    <location>
        <begin position="83"/>
        <end position="106"/>
    </location>
</feature>
<feature type="transmembrane region" description="Helical" evidence="1">
    <location>
        <begin position="368"/>
        <end position="391"/>
    </location>
</feature>
<feature type="transmembrane region" description="Helical" evidence="1">
    <location>
        <begin position="53"/>
        <end position="71"/>
    </location>
</feature>
<dbReference type="RefSeq" id="WP_007981858.1">
    <property type="nucleotide sequence ID" value="NZ_AEMG01000019.1"/>
</dbReference>
<evidence type="ECO:0000313" key="6">
    <source>
        <dbReference type="Proteomes" id="UP000184203"/>
    </source>
</evidence>
<protein>
    <submittedName>
        <fullName evidence="3">Major facilitator superfamily MFS_1</fullName>
    </submittedName>
    <submittedName>
        <fullName evidence="4">Predicted arabinose efflux permease, MFS family</fullName>
    </submittedName>
</protein>
<feature type="transmembrane region" description="Helical" evidence="1">
    <location>
        <begin position="145"/>
        <end position="166"/>
    </location>
</feature>
<dbReference type="GO" id="GO:0022857">
    <property type="term" value="F:transmembrane transporter activity"/>
    <property type="evidence" value="ECO:0007669"/>
    <property type="project" value="InterPro"/>
</dbReference>
<evidence type="ECO:0000256" key="1">
    <source>
        <dbReference type="SAM" id="Phobius"/>
    </source>
</evidence>
<dbReference type="PATRIC" id="fig|797209.4.peg.3346"/>
<accession>E7QX82</accession>
<reference evidence="6" key="3">
    <citation type="submission" date="2016-11" db="EMBL/GenBank/DDBJ databases">
        <authorList>
            <person name="Varghese N."/>
            <person name="Submissions S."/>
        </authorList>
    </citation>
    <scope>NUCLEOTIDE SEQUENCE [LARGE SCALE GENOMIC DNA]</scope>
    <source>
        <strain evidence="6">DX253</strain>
    </source>
</reference>
<feature type="transmembrane region" description="Helical" evidence="1">
    <location>
        <begin position="112"/>
        <end position="133"/>
    </location>
</feature>
<dbReference type="EMBL" id="AEMG01000019">
    <property type="protein sequence ID" value="EFW90885.1"/>
    <property type="molecule type" value="Genomic_DNA"/>
</dbReference>
<dbReference type="Pfam" id="PF07690">
    <property type="entry name" value="MFS_1"/>
    <property type="match status" value="1"/>
</dbReference>
<evidence type="ECO:0000313" key="4">
    <source>
        <dbReference type="EMBL" id="SHK24964.1"/>
    </source>
</evidence>
<reference evidence="4" key="2">
    <citation type="submission" date="2016-11" db="EMBL/GenBank/DDBJ databases">
        <authorList>
            <person name="Jaros S."/>
            <person name="Januszkiewicz K."/>
            <person name="Wedrychowicz H."/>
        </authorList>
    </citation>
    <scope>NUCLEOTIDE SEQUENCE [LARGE SCALE GENOMIC DNA]</scope>
    <source>
        <strain evidence="4">DX253</strain>
    </source>
</reference>
<feature type="transmembrane region" description="Helical" evidence="1">
    <location>
        <begin position="218"/>
        <end position="241"/>
    </location>
</feature>
<evidence type="ECO:0000313" key="5">
    <source>
        <dbReference type="Proteomes" id="UP000003751"/>
    </source>
</evidence>
<dbReference type="Gene3D" id="1.20.1250.20">
    <property type="entry name" value="MFS general substrate transporter like domains"/>
    <property type="match status" value="2"/>
</dbReference>
<dbReference type="Proteomes" id="UP000003751">
    <property type="component" value="Unassembled WGS sequence"/>
</dbReference>
<dbReference type="EMBL" id="FRAN01000001">
    <property type="protein sequence ID" value="SHK24964.1"/>
    <property type="molecule type" value="Genomic_DNA"/>
</dbReference>
<evidence type="ECO:0000259" key="2">
    <source>
        <dbReference type="PROSITE" id="PS50850"/>
    </source>
</evidence>
<gene>
    <name evidence="4" type="ORF">SAMN05444342_1101</name>
    <name evidence="3" type="ORF">ZOD2009_17103</name>
</gene>
<dbReference type="PROSITE" id="PS50850">
    <property type="entry name" value="MFS"/>
    <property type="match status" value="1"/>
</dbReference>
<feature type="transmembrane region" description="Helical" evidence="1">
    <location>
        <begin position="172"/>
        <end position="191"/>
    </location>
</feature>
<reference evidence="3 5" key="1">
    <citation type="journal article" date="2014" name="ISME J.">
        <title>Trehalose/2-sulfotrehalose biosynthesis and glycine-betaine uptake are widely spread mechanisms for osmoadaptation in the Halobacteriales.</title>
        <authorList>
            <person name="Youssef N.H."/>
            <person name="Savage-Ashlock K.N."/>
            <person name="McCully A.L."/>
            <person name="Luedtke B."/>
            <person name="Shaw E.I."/>
            <person name="Hoff W.D."/>
            <person name="Elshahed M.S."/>
        </authorList>
    </citation>
    <scope>NUCLEOTIDE SEQUENCE [LARGE SCALE GENOMIC DNA]</scope>
    <source>
        <strain evidence="3 5">DX253</strain>
    </source>
</reference>
<feature type="transmembrane region" description="Helical" evidence="1">
    <location>
        <begin position="340"/>
        <end position="362"/>
    </location>
</feature>
<name>E7QX82_HALPU</name>
<feature type="domain" description="Major facilitator superfamily (MFS) profile" evidence="2">
    <location>
        <begin position="215"/>
        <end position="406"/>
    </location>
</feature>